<dbReference type="AlphaFoldDB" id="A0A139AAK6"/>
<organism evidence="1 2">
    <name type="scientific">Gonapodya prolifera (strain JEL478)</name>
    <name type="common">Monoblepharis prolifera</name>
    <dbReference type="NCBI Taxonomy" id="1344416"/>
    <lineage>
        <taxon>Eukaryota</taxon>
        <taxon>Fungi</taxon>
        <taxon>Fungi incertae sedis</taxon>
        <taxon>Chytridiomycota</taxon>
        <taxon>Chytridiomycota incertae sedis</taxon>
        <taxon>Monoblepharidomycetes</taxon>
        <taxon>Monoblepharidales</taxon>
        <taxon>Gonapodyaceae</taxon>
        <taxon>Gonapodya</taxon>
    </lineage>
</organism>
<evidence type="ECO:0000313" key="2">
    <source>
        <dbReference type="Proteomes" id="UP000070544"/>
    </source>
</evidence>
<accession>A0A139AAK6</accession>
<proteinExistence type="predicted"/>
<reference evidence="1 2" key="1">
    <citation type="journal article" date="2015" name="Genome Biol. Evol.">
        <title>Phylogenomic analyses indicate that early fungi evolved digesting cell walls of algal ancestors of land plants.</title>
        <authorList>
            <person name="Chang Y."/>
            <person name="Wang S."/>
            <person name="Sekimoto S."/>
            <person name="Aerts A.L."/>
            <person name="Choi C."/>
            <person name="Clum A."/>
            <person name="LaButti K.M."/>
            <person name="Lindquist E.A."/>
            <person name="Yee Ngan C."/>
            <person name="Ohm R.A."/>
            <person name="Salamov A.A."/>
            <person name="Grigoriev I.V."/>
            <person name="Spatafora J.W."/>
            <person name="Berbee M.L."/>
        </authorList>
    </citation>
    <scope>NUCLEOTIDE SEQUENCE [LARGE SCALE GENOMIC DNA]</scope>
    <source>
        <strain evidence="1 2">JEL478</strain>
    </source>
</reference>
<dbReference type="Proteomes" id="UP000070544">
    <property type="component" value="Unassembled WGS sequence"/>
</dbReference>
<gene>
    <name evidence="1" type="ORF">M427DRAFT_58096</name>
</gene>
<name>A0A139AAK6_GONPJ</name>
<dbReference type="EMBL" id="KQ965773">
    <property type="protein sequence ID" value="KXS13841.1"/>
    <property type="molecule type" value="Genomic_DNA"/>
</dbReference>
<protein>
    <submittedName>
        <fullName evidence="1">Uncharacterized protein</fullName>
    </submittedName>
</protein>
<sequence length="49" mass="5982">MYVRPSNDRWMVFVAFLNLEFADTQRKRKKKERKKHVAWLCRVSKKGKA</sequence>
<evidence type="ECO:0000313" key="1">
    <source>
        <dbReference type="EMBL" id="KXS13841.1"/>
    </source>
</evidence>
<keyword evidence="2" id="KW-1185">Reference proteome</keyword>